<dbReference type="PROSITE" id="PS50112">
    <property type="entry name" value="PAS"/>
    <property type="match status" value="1"/>
</dbReference>
<dbReference type="Proteomes" id="UP000651057">
    <property type="component" value="Unassembled WGS sequence"/>
</dbReference>
<gene>
    <name evidence="5" type="ORF">JJQ60_11555</name>
</gene>
<evidence type="ECO:0000256" key="3">
    <source>
        <dbReference type="ARBA" id="ARBA00022991"/>
    </source>
</evidence>
<dbReference type="AlphaFoldDB" id="A0A936ZXM4"/>
<dbReference type="SUPFAM" id="SSF55785">
    <property type="entry name" value="PYP-like sensor domain (PAS domain)"/>
    <property type="match status" value="1"/>
</dbReference>
<organism evidence="5 6">
    <name type="scientific">Aquimarina mytili</name>
    <dbReference type="NCBI Taxonomy" id="874423"/>
    <lineage>
        <taxon>Bacteria</taxon>
        <taxon>Pseudomonadati</taxon>
        <taxon>Bacteroidota</taxon>
        <taxon>Flavobacteriia</taxon>
        <taxon>Flavobacteriales</taxon>
        <taxon>Flavobacteriaceae</taxon>
        <taxon>Aquimarina</taxon>
    </lineage>
</organism>
<dbReference type="Gene3D" id="3.30.450.20">
    <property type="entry name" value="PAS domain"/>
    <property type="match status" value="1"/>
</dbReference>
<dbReference type="Pfam" id="PF13426">
    <property type="entry name" value="PAS_9"/>
    <property type="match status" value="1"/>
</dbReference>
<feature type="domain" description="PAS" evidence="4">
    <location>
        <begin position="72"/>
        <end position="103"/>
    </location>
</feature>
<evidence type="ECO:0000259" key="4">
    <source>
        <dbReference type="PROSITE" id="PS50112"/>
    </source>
</evidence>
<keyword evidence="3" id="KW-0157">Chromophore</keyword>
<name>A0A936ZXM4_9FLAO</name>
<dbReference type="EMBL" id="JAERQJ010000004">
    <property type="protein sequence ID" value="MBL0684156.1"/>
    <property type="molecule type" value="Genomic_DNA"/>
</dbReference>
<evidence type="ECO:0000256" key="2">
    <source>
        <dbReference type="ARBA" id="ARBA00022643"/>
    </source>
</evidence>
<protein>
    <submittedName>
        <fullName evidence="5">PAS domain-containing protein</fullName>
    </submittedName>
</protein>
<keyword evidence="1" id="KW-0285">Flavoprotein</keyword>
<dbReference type="InterPro" id="IPR035965">
    <property type="entry name" value="PAS-like_dom_sf"/>
</dbReference>
<reference evidence="5" key="1">
    <citation type="submission" date="2021-01" db="EMBL/GenBank/DDBJ databases">
        <authorList>
            <person name="Zhong Y.L."/>
        </authorList>
    </citation>
    <scope>NUCLEOTIDE SEQUENCE</scope>
    <source>
        <strain evidence="5">KCTC 23302</strain>
    </source>
</reference>
<keyword evidence="6" id="KW-1185">Reference proteome</keyword>
<keyword evidence="2" id="KW-0288">FMN</keyword>
<sequence length="170" mass="19849">MEDFKGYDQMMAGYYKKMSNYTLPLLSWEFLGEHHTTLETFKEDLNVLKKLTKNWDFTRNYHKEFTQEESVIIITKPNLKIVYASQNIQELNGYEPNEVIGQTPKMFQGAGTCQRTSAKVRDAVNNKTPFEVSILNYRKDKTTYKCIIKGFPVYDKKGKLINYIAFEKAA</sequence>
<dbReference type="PANTHER" id="PTHR47429:SF2">
    <property type="entry name" value="PROTEIN TWIN LOV 1"/>
    <property type="match status" value="1"/>
</dbReference>
<evidence type="ECO:0000313" key="5">
    <source>
        <dbReference type="EMBL" id="MBL0684156.1"/>
    </source>
</evidence>
<accession>A0A936ZXM4</accession>
<proteinExistence type="predicted"/>
<dbReference type="InterPro" id="IPR000014">
    <property type="entry name" value="PAS"/>
</dbReference>
<evidence type="ECO:0000256" key="1">
    <source>
        <dbReference type="ARBA" id="ARBA00022630"/>
    </source>
</evidence>
<dbReference type="PANTHER" id="PTHR47429">
    <property type="entry name" value="PROTEIN TWIN LOV 1"/>
    <property type="match status" value="1"/>
</dbReference>
<dbReference type="CDD" id="cd00130">
    <property type="entry name" value="PAS"/>
    <property type="match status" value="1"/>
</dbReference>
<comment type="caution">
    <text evidence="5">The sequence shown here is derived from an EMBL/GenBank/DDBJ whole genome shotgun (WGS) entry which is preliminary data.</text>
</comment>
<evidence type="ECO:0000313" key="6">
    <source>
        <dbReference type="Proteomes" id="UP000651057"/>
    </source>
</evidence>
<dbReference type="RefSeq" id="WP_201919871.1">
    <property type="nucleotide sequence ID" value="NZ_BAABAX010000003.1"/>
</dbReference>